<evidence type="ECO:0000313" key="16">
    <source>
        <dbReference type="Proteomes" id="UP000014500"/>
    </source>
</evidence>
<keyword evidence="5 12" id="KW-0812">Transmembrane</keyword>
<keyword evidence="11 12" id="KW-0407">Ion channel</keyword>
<dbReference type="STRING" id="126957.T1IJW1"/>
<protein>
    <recommendedName>
        <fullName evidence="14">Potassium channel domain-containing protein</fullName>
    </recommendedName>
</protein>
<feature type="transmembrane region" description="Helical" evidence="13">
    <location>
        <begin position="299"/>
        <end position="320"/>
    </location>
</feature>
<dbReference type="GO" id="GO:0005886">
    <property type="term" value="C:plasma membrane"/>
    <property type="evidence" value="ECO:0007669"/>
    <property type="project" value="TreeGrafter"/>
</dbReference>
<reference evidence="16" key="1">
    <citation type="submission" date="2011-05" db="EMBL/GenBank/DDBJ databases">
        <authorList>
            <person name="Richards S.R."/>
            <person name="Qu J."/>
            <person name="Jiang H."/>
            <person name="Jhangiani S.N."/>
            <person name="Agravi P."/>
            <person name="Goodspeed R."/>
            <person name="Gross S."/>
            <person name="Mandapat C."/>
            <person name="Jackson L."/>
            <person name="Mathew T."/>
            <person name="Pu L."/>
            <person name="Thornton R."/>
            <person name="Saada N."/>
            <person name="Wilczek-Boney K.B."/>
            <person name="Lee S."/>
            <person name="Kovar C."/>
            <person name="Wu Y."/>
            <person name="Scherer S.E."/>
            <person name="Worley K.C."/>
            <person name="Muzny D.M."/>
            <person name="Gibbs R."/>
        </authorList>
    </citation>
    <scope>NUCLEOTIDE SEQUENCE</scope>
    <source>
        <strain evidence="16">Brora</strain>
    </source>
</reference>
<proteinExistence type="inferred from homology"/>
<feature type="transmembrane region" description="Helical" evidence="13">
    <location>
        <begin position="120"/>
        <end position="141"/>
    </location>
</feature>
<evidence type="ECO:0000256" key="6">
    <source>
        <dbReference type="ARBA" id="ARBA00022826"/>
    </source>
</evidence>
<organism evidence="15 16">
    <name type="scientific">Strigamia maritima</name>
    <name type="common">European centipede</name>
    <name type="synonym">Geophilus maritimus</name>
    <dbReference type="NCBI Taxonomy" id="126957"/>
    <lineage>
        <taxon>Eukaryota</taxon>
        <taxon>Metazoa</taxon>
        <taxon>Ecdysozoa</taxon>
        <taxon>Arthropoda</taxon>
        <taxon>Myriapoda</taxon>
        <taxon>Chilopoda</taxon>
        <taxon>Pleurostigmophora</taxon>
        <taxon>Geophilomorpha</taxon>
        <taxon>Linotaeniidae</taxon>
        <taxon>Strigamia</taxon>
    </lineage>
</organism>
<feature type="transmembrane region" description="Helical" evidence="13">
    <location>
        <begin position="153"/>
        <end position="175"/>
    </location>
</feature>
<evidence type="ECO:0000256" key="1">
    <source>
        <dbReference type="ARBA" id="ARBA00004141"/>
    </source>
</evidence>
<evidence type="ECO:0000256" key="10">
    <source>
        <dbReference type="ARBA" id="ARBA00023136"/>
    </source>
</evidence>
<evidence type="ECO:0000256" key="3">
    <source>
        <dbReference type="ARBA" id="ARBA00022448"/>
    </source>
</evidence>
<dbReference type="GO" id="GO:0030322">
    <property type="term" value="P:stabilization of membrane potential"/>
    <property type="evidence" value="ECO:0007669"/>
    <property type="project" value="TreeGrafter"/>
</dbReference>
<comment type="similarity">
    <text evidence="2 12">Belongs to the two pore domain potassium channel (TC 1.A.1.8) family.</text>
</comment>
<dbReference type="Pfam" id="PF07885">
    <property type="entry name" value="Ion_trans_2"/>
    <property type="match status" value="2"/>
</dbReference>
<evidence type="ECO:0000256" key="2">
    <source>
        <dbReference type="ARBA" id="ARBA00006666"/>
    </source>
</evidence>
<dbReference type="PRINTS" id="PR01095">
    <property type="entry name" value="TASKCHANNEL"/>
</dbReference>
<keyword evidence="7" id="KW-0630">Potassium</keyword>
<dbReference type="FunFam" id="1.10.287.70:FF:000155">
    <property type="entry name" value="potassium channel subfamily K member 16"/>
    <property type="match status" value="1"/>
</dbReference>
<keyword evidence="16" id="KW-1185">Reference proteome</keyword>
<evidence type="ECO:0000256" key="12">
    <source>
        <dbReference type="RuleBase" id="RU003857"/>
    </source>
</evidence>
<dbReference type="EMBL" id="JH430359">
    <property type="status" value="NOT_ANNOTATED_CDS"/>
    <property type="molecule type" value="Genomic_DNA"/>
</dbReference>
<dbReference type="eggNOG" id="KOG1418">
    <property type="taxonomic scope" value="Eukaryota"/>
</dbReference>
<accession>T1IJW1</accession>
<evidence type="ECO:0000313" key="15">
    <source>
        <dbReference type="EnsemblMetazoa" id="SMAR001188-PA"/>
    </source>
</evidence>
<dbReference type="InterPro" id="IPR003092">
    <property type="entry name" value="2pore_dom_K_chnl_TASK"/>
</dbReference>
<name>T1IJW1_STRMM</name>
<dbReference type="PANTHER" id="PTHR11003">
    <property type="entry name" value="POTASSIUM CHANNEL, SUBFAMILY K"/>
    <property type="match status" value="1"/>
</dbReference>
<reference evidence="15" key="2">
    <citation type="submission" date="2015-02" db="UniProtKB">
        <authorList>
            <consortium name="EnsemblMetazoa"/>
        </authorList>
    </citation>
    <scope>IDENTIFICATION</scope>
</reference>
<keyword evidence="4" id="KW-0633">Potassium transport</keyword>
<keyword evidence="6" id="KW-0631">Potassium channel</keyword>
<keyword evidence="10 13" id="KW-0472">Membrane</keyword>
<dbReference type="Gene3D" id="1.10.287.70">
    <property type="match status" value="1"/>
</dbReference>
<dbReference type="AlphaFoldDB" id="T1IJW1"/>
<evidence type="ECO:0000256" key="9">
    <source>
        <dbReference type="ARBA" id="ARBA00023065"/>
    </source>
</evidence>
<dbReference type="HOGENOM" id="CLU_022504_5_2_1"/>
<dbReference type="GO" id="GO:0022841">
    <property type="term" value="F:potassium ion leak channel activity"/>
    <property type="evidence" value="ECO:0007669"/>
    <property type="project" value="TreeGrafter"/>
</dbReference>
<dbReference type="PRINTS" id="PR01333">
    <property type="entry name" value="2POREKCHANEL"/>
</dbReference>
<evidence type="ECO:0000256" key="7">
    <source>
        <dbReference type="ARBA" id="ARBA00022958"/>
    </source>
</evidence>
<dbReference type="PANTHER" id="PTHR11003:SF352">
    <property type="entry name" value="BCDNA.GH04802-RELATED"/>
    <property type="match status" value="1"/>
</dbReference>
<feature type="transmembrane region" description="Helical" evidence="13">
    <location>
        <begin position="237"/>
        <end position="258"/>
    </location>
</feature>
<evidence type="ECO:0000259" key="14">
    <source>
        <dbReference type="Pfam" id="PF07885"/>
    </source>
</evidence>
<feature type="domain" description="Potassium channel" evidence="14">
    <location>
        <begin position="243"/>
        <end position="324"/>
    </location>
</feature>
<dbReference type="SUPFAM" id="SSF81324">
    <property type="entry name" value="Voltage-gated potassium channels"/>
    <property type="match status" value="2"/>
</dbReference>
<evidence type="ECO:0000256" key="13">
    <source>
        <dbReference type="SAM" id="Phobius"/>
    </source>
</evidence>
<evidence type="ECO:0000256" key="11">
    <source>
        <dbReference type="ARBA" id="ARBA00023303"/>
    </source>
</evidence>
<keyword evidence="9 12" id="KW-0406">Ion transport</keyword>
<sequence length="344" mass="38537">METSKMRRGKCKSCLGIFLARLFSHIGLVSLVIAYVVVGALTFKALEADHEMSGRRLIHNKRQSCVEDLWQYTERLNVLYRRNWTLEVSERLREFEQEILEAVKNDGYDGKDMESSDKQWSFSGALLYSVTVITTIGYGNISPKTEKGKVVTMLYAVIGIPLMLLCLTNIGDFFAKAFKFAYAKICCKLCLEQQPDHSTKKTPSTDNQTEGCSYVGKKENEEIAVNEEQMTVQRVPIWLVMTIVSSYIGIGATIFTLWEGWTPLNGAYFCFITLSTIGFGDLVPGTTFDTDTGGGQAKLIICCLYLVLGLAIIAMAFNLVQEEVVAKCKHIARNIGMLKRDDDD</sequence>
<dbReference type="Proteomes" id="UP000014500">
    <property type="component" value="Unassembled WGS sequence"/>
</dbReference>
<evidence type="ECO:0000256" key="8">
    <source>
        <dbReference type="ARBA" id="ARBA00022989"/>
    </source>
</evidence>
<dbReference type="EnsemblMetazoa" id="SMAR001188-RA">
    <property type="protein sequence ID" value="SMAR001188-PA"/>
    <property type="gene ID" value="SMAR001188"/>
</dbReference>
<dbReference type="PhylomeDB" id="T1IJW1"/>
<evidence type="ECO:0000256" key="5">
    <source>
        <dbReference type="ARBA" id="ARBA00022692"/>
    </source>
</evidence>
<dbReference type="OMA" id="ILAHSFK"/>
<feature type="domain" description="Potassium channel" evidence="14">
    <location>
        <begin position="117"/>
        <end position="175"/>
    </location>
</feature>
<dbReference type="GO" id="GO:0015271">
    <property type="term" value="F:outward rectifier potassium channel activity"/>
    <property type="evidence" value="ECO:0007669"/>
    <property type="project" value="TreeGrafter"/>
</dbReference>
<keyword evidence="3 12" id="KW-0813">Transport</keyword>
<feature type="transmembrane region" description="Helical" evidence="13">
    <location>
        <begin position="264"/>
        <end position="287"/>
    </location>
</feature>
<comment type="subcellular location">
    <subcellularLocation>
        <location evidence="1">Membrane</location>
        <topology evidence="1">Multi-pass membrane protein</topology>
    </subcellularLocation>
</comment>
<dbReference type="InterPro" id="IPR003280">
    <property type="entry name" value="2pore_dom_K_chnl"/>
</dbReference>
<keyword evidence="8 13" id="KW-1133">Transmembrane helix</keyword>
<dbReference type="InterPro" id="IPR013099">
    <property type="entry name" value="K_chnl_dom"/>
</dbReference>
<feature type="transmembrane region" description="Helical" evidence="13">
    <location>
        <begin position="22"/>
        <end position="46"/>
    </location>
</feature>
<evidence type="ECO:0000256" key="4">
    <source>
        <dbReference type="ARBA" id="ARBA00022538"/>
    </source>
</evidence>